<accession>A0A0M3JBC6</accession>
<gene>
    <name evidence="1" type="ORF">ASIM_LOCUS4705</name>
</gene>
<dbReference type="Proteomes" id="UP000267096">
    <property type="component" value="Unassembled WGS sequence"/>
</dbReference>
<dbReference type="GO" id="GO:0006548">
    <property type="term" value="P:L-histidine catabolic process"/>
    <property type="evidence" value="ECO:0007669"/>
    <property type="project" value="TreeGrafter"/>
</dbReference>
<dbReference type="GO" id="GO:0016153">
    <property type="term" value="F:urocanate hydratase activity"/>
    <property type="evidence" value="ECO:0007669"/>
    <property type="project" value="TreeGrafter"/>
</dbReference>
<dbReference type="AlphaFoldDB" id="A0A0M3JBC6"/>
<evidence type="ECO:0000313" key="1">
    <source>
        <dbReference type="EMBL" id="VDK24323.1"/>
    </source>
</evidence>
<reference evidence="1 2" key="2">
    <citation type="submission" date="2018-11" db="EMBL/GenBank/DDBJ databases">
        <authorList>
            <consortium name="Pathogen Informatics"/>
        </authorList>
    </citation>
    <scope>NUCLEOTIDE SEQUENCE [LARGE SCALE GENOMIC DNA]</scope>
</reference>
<dbReference type="OrthoDB" id="194468at2759"/>
<sequence>MDLKSLTSGNLFNPLPEYPTKRRAVKIAHAPIRNLPLNDHEKKQAIANILRYVPTEHHQKLAKEFADELKQFGHIYAFRFMPDYSLKVQCYCSFST</sequence>
<dbReference type="PANTHER" id="PTHR12216:SF3">
    <property type="entry name" value="UROCANATE HYDRATASE"/>
    <property type="match status" value="1"/>
</dbReference>
<evidence type="ECO:0000313" key="3">
    <source>
        <dbReference type="WBParaSite" id="ASIM_0000490001-mRNA-1"/>
    </source>
</evidence>
<evidence type="ECO:0000313" key="2">
    <source>
        <dbReference type="Proteomes" id="UP000267096"/>
    </source>
</evidence>
<keyword evidence="2" id="KW-1185">Reference proteome</keyword>
<reference evidence="3" key="1">
    <citation type="submission" date="2017-02" db="UniProtKB">
        <authorList>
            <consortium name="WormBaseParasite"/>
        </authorList>
    </citation>
    <scope>IDENTIFICATION</scope>
</reference>
<dbReference type="InterPro" id="IPR023637">
    <property type="entry name" value="Urocanase-like"/>
</dbReference>
<name>A0A0M3JBC6_ANISI</name>
<dbReference type="EMBL" id="UYRR01008472">
    <property type="protein sequence ID" value="VDK24323.1"/>
    <property type="molecule type" value="Genomic_DNA"/>
</dbReference>
<dbReference type="PANTHER" id="PTHR12216">
    <property type="entry name" value="UROCANATE HYDRATASE"/>
    <property type="match status" value="1"/>
</dbReference>
<organism evidence="3">
    <name type="scientific">Anisakis simplex</name>
    <name type="common">Herring worm</name>
    <dbReference type="NCBI Taxonomy" id="6269"/>
    <lineage>
        <taxon>Eukaryota</taxon>
        <taxon>Metazoa</taxon>
        <taxon>Ecdysozoa</taxon>
        <taxon>Nematoda</taxon>
        <taxon>Chromadorea</taxon>
        <taxon>Rhabditida</taxon>
        <taxon>Spirurina</taxon>
        <taxon>Ascaridomorpha</taxon>
        <taxon>Ascaridoidea</taxon>
        <taxon>Anisakidae</taxon>
        <taxon>Anisakis</taxon>
        <taxon>Anisakis simplex complex</taxon>
    </lineage>
</organism>
<protein>
    <submittedName>
        <fullName evidence="3">FERM domain-containing protein</fullName>
    </submittedName>
</protein>
<dbReference type="WBParaSite" id="ASIM_0000490001-mRNA-1">
    <property type="protein sequence ID" value="ASIM_0000490001-mRNA-1"/>
    <property type="gene ID" value="ASIM_0000490001"/>
</dbReference>
<proteinExistence type="predicted"/>